<reference evidence="1" key="1">
    <citation type="submission" date="2020-02" db="EMBL/GenBank/DDBJ databases">
        <authorList>
            <person name="Scholz U."/>
            <person name="Mascher M."/>
            <person name="Fiebig A."/>
        </authorList>
    </citation>
    <scope>NUCLEOTIDE SEQUENCE</scope>
</reference>
<protein>
    <submittedName>
        <fullName evidence="1">Uncharacterized protein</fullName>
    </submittedName>
</protein>
<keyword evidence="2" id="KW-1185">Reference proteome</keyword>
<name>A0A7I8KC25_SPIIN</name>
<dbReference type="AlphaFoldDB" id="A0A7I8KC25"/>
<gene>
    <name evidence="1" type="ORF">SI8410_04005922</name>
</gene>
<evidence type="ECO:0000313" key="1">
    <source>
        <dbReference type="EMBL" id="CAA7395261.1"/>
    </source>
</evidence>
<accession>A0A7I8KC25</accession>
<sequence length="33" mass="3950">MITMIYIYIYHIPTKIQMNRGEVFRSKVVFPGC</sequence>
<dbReference type="EMBL" id="LR746267">
    <property type="protein sequence ID" value="CAA7395261.1"/>
    <property type="molecule type" value="Genomic_DNA"/>
</dbReference>
<organism evidence="1 2">
    <name type="scientific">Spirodela intermedia</name>
    <name type="common">Intermediate duckweed</name>
    <dbReference type="NCBI Taxonomy" id="51605"/>
    <lineage>
        <taxon>Eukaryota</taxon>
        <taxon>Viridiplantae</taxon>
        <taxon>Streptophyta</taxon>
        <taxon>Embryophyta</taxon>
        <taxon>Tracheophyta</taxon>
        <taxon>Spermatophyta</taxon>
        <taxon>Magnoliopsida</taxon>
        <taxon>Liliopsida</taxon>
        <taxon>Araceae</taxon>
        <taxon>Lemnoideae</taxon>
        <taxon>Spirodela</taxon>
    </lineage>
</organism>
<dbReference type="Proteomes" id="UP000663760">
    <property type="component" value="Chromosome 4"/>
</dbReference>
<evidence type="ECO:0000313" key="2">
    <source>
        <dbReference type="Proteomes" id="UP000663760"/>
    </source>
</evidence>
<proteinExistence type="predicted"/>